<dbReference type="RefSeq" id="XP_010912527.1">
    <property type="nucleotide sequence ID" value="XM_010914225.2"/>
</dbReference>
<evidence type="ECO:0000313" key="9">
    <source>
        <dbReference type="Proteomes" id="UP000504607"/>
    </source>
</evidence>
<sequence>MMNLLALGLLISSLAAAGVWSPPPEPPKPRHPDNLVREGHRLIVVEYERQVPSDHSPRPETTHHLIEEAKEKFQEAASHLPNVGQGISTPTTQSQPESQSPSTKDKICDAYGACKDKLSNLVGKSKDKVAEKAFQLEDTAKDTTKKVMDKSKDITTDKALELKETAKDTAKKTVDSYKEAGQDMASNISSIAEKVVNETEAAASELRRNLTDIIRRARDVAYDATVYVGAPETASTVAAVAQLLGFATAYGTCVWVTFVSSHVLATALPRQQFGLVQSKLYPVYFRVVAYGVGVAWLAHFLGQDGRAVAERLQGYNLLGSFVLVLVNMLFLEPKATKVMFERMKVEKEEGRGREMADVLVEPASTTTTATTTTAATTPTSTAFGVARSTVAVDQEVVKGRMAKLNERLKVLNNYSSFINVLSLMGLTWHLVHLAHRVRTSC</sequence>
<evidence type="ECO:0000313" key="10">
    <source>
        <dbReference type="RefSeq" id="XP_010912527.1"/>
    </source>
</evidence>
<evidence type="ECO:0000256" key="2">
    <source>
        <dbReference type="ARBA" id="ARBA00022692"/>
    </source>
</evidence>
<dbReference type="GeneID" id="105038415"/>
<dbReference type="OrthoDB" id="1641132at2759"/>
<dbReference type="AlphaFoldDB" id="A0A6I9QN43"/>
<feature type="transmembrane region" description="Helical" evidence="6">
    <location>
        <begin position="313"/>
        <end position="331"/>
    </location>
</feature>
<organism evidence="9 10">
    <name type="scientific">Elaeis guineensis var. tenera</name>
    <name type="common">Oil palm</name>
    <dbReference type="NCBI Taxonomy" id="51953"/>
    <lineage>
        <taxon>Eukaryota</taxon>
        <taxon>Viridiplantae</taxon>
        <taxon>Streptophyta</taxon>
        <taxon>Embryophyta</taxon>
        <taxon>Tracheophyta</taxon>
        <taxon>Spermatophyta</taxon>
        <taxon>Magnoliopsida</taxon>
        <taxon>Liliopsida</taxon>
        <taxon>Arecaceae</taxon>
        <taxon>Arecoideae</taxon>
        <taxon>Cocoseae</taxon>
        <taxon>Elaeidinae</taxon>
        <taxon>Elaeis</taxon>
    </lineage>
</organism>
<feature type="signal peptide" evidence="7">
    <location>
        <begin position="1"/>
        <end position="16"/>
    </location>
</feature>
<evidence type="ECO:0000259" key="8">
    <source>
        <dbReference type="Pfam" id="PF13664"/>
    </source>
</evidence>
<evidence type="ECO:0000256" key="4">
    <source>
        <dbReference type="ARBA" id="ARBA00023136"/>
    </source>
</evidence>
<keyword evidence="2 6" id="KW-0812">Transmembrane</keyword>
<feature type="compositionally biased region" description="Low complexity" evidence="5">
    <location>
        <begin position="88"/>
        <end position="102"/>
    </location>
</feature>
<accession>A0A6I9QN43</accession>
<dbReference type="Proteomes" id="UP000504607">
    <property type="component" value="Chromosome 2"/>
</dbReference>
<keyword evidence="4 6" id="KW-0472">Membrane</keyword>
<feature type="region of interest" description="Disordered" evidence="5">
    <location>
        <begin position="81"/>
        <end position="105"/>
    </location>
</feature>
<feature type="transmembrane region" description="Helical" evidence="6">
    <location>
        <begin position="280"/>
        <end position="301"/>
    </location>
</feature>
<feature type="domain" description="TMEM205-like" evidence="8">
    <location>
        <begin position="244"/>
        <end position="343"/>
    </location>
</feature>
<keyword evidence="7" id="KW-0732">Signal</keyword>
<comment type="subcellular location">
    <subcellularLocation>
        <location evidence="1">Membrane</location>
    </subcellularLocation>
</comment>
<proteinExistence type="predicted"/>
<evidence type="ECO:0000256" key="7">
    <source>
        <dbReference type="SAM" id="SignalP"/>
    </source>
</evidence>
<dbReference type="InParanoid" id="A0A6I9QN43"/>
<dbReference type="PANTHER" id="PTHR47652">
    <property type="entry name" value="MITOCHONDRIAL IMPORT INNER MEMBRANE TRANSLOCASE SUBUNIT TIM44"/>
    <property type="match status" value="1"/>
</dbReference>
<feature type="transmembrane region" description="Helical" evidence="6">
    <location>
        <begin position="410"/>
        <end position="431"/>
    </location>
</feature>
<evidence type="ECO:0000256" key="3">
    <source>
        <dbReference type="ARBA" id="ARBA00022989"/>
    </source>
</evidence>
<dbReference type="GO" id="GO:0016020">
    <property type="term" value="C:membrane"/>
    <property type="evidence" value="ECO:0007669"/>
    <property type="project" value="UniProtKB-SubCell"/>
</dbReference>
<dbReference type="InterPro" id="IPR025423">
    <property type="entry name" value="TMEM205-like"/>
</dbReference>
<evidence type="ECO:0000256" key="5">
    <source>
        <dbReference type="SAM" id="MobiDB-lite"/>
    </source>
</evidence>
<protein>
    <submittedName>
        <fullName evidence="10">Uncharacterized protein LOC105038415</fullName>
    </submittedName>
</protein>
<feature type="chain" id="PRO_5026910719" evidence="7">
    <location>
        <begin position="17"/>
        <end position="441"/>
    </location>
</feature>
<name>A0A6I9QN43_ELAGV</name>
<keyword evidence="3 6" id="KW-1133">Transmembrane helix</keyword>
<dbReference type="Pfam" id="PF13664">
    <property type="entry name" value="DUF4149"/>
    <property type="match status" value="1"/>
</dbReference>
<evidence type="ECO:0000256" key="6">
    <source>
        <dbReference type="SAM" id="Phobius"/>
    </source>
</evidence>
<dbReference type="KEGG" id="egu:105038415"/>
<dbReference type="Gene3D" id="1.20.120.20">
    <property type="entry name" value="Apolipoprotein"/>
    <property type="match status" value="1"/>
</dbReference>
<reference evidence="10" key="1">
    <citation type="submission" date="2025-08" db="UniProtKB">
        <authorList>
            <consortium name="RefSeq"/>
        </authorList>
    </citation>
    <scope>IDENTIFICATION</scope>
</reference>
<dbReference type="PANTHER" id="PTHR47652:SF3">
    <property type="entry name" value="MITOCHONDRIAL IMPORT INNER MEMBRANE TRANSLOCASE SUBUNIT TIM44"/>
    <property type="match status" value="1"/>
</dbReference>
<evidence type="ECO:0000256" key="1">
    <source>
        <dbReference type="ARBA" id="ARBA00004370"/>
    </source>
</evidence>
<gene>
    <name evidence="10" type="primary">LOC105038415</name>
</gene>
<feature type="transmembrane region" description="Helical" evidence="6">
    <location>
        <begin position="243"/>
        <end position="268"/>
    </location>
</feature>
<keyword evidence="9" id="KW-1185">Reference proteome</keyword>